<evidence type="ECO:0000313" key="1">
    <source>
        <dbReference type="EMBL" id="BDG70806.1"/>
    </source>
</evidence>
<evidence type="ECO:0000313" key="2">
    <source>
        <dbReference type="Proteomes" id="UP000831327"/>
    </source>
</evidence>
<reference evidence="1 2" key="1">
    <citation type="journal article" date="2016" name="Microbes Environ.">
        <title>Phylogenetically diverse aerobic anoxygenic phototrophic bacteria isolated from epilithic biofilms in Tama river, Japan.</title>
        <authorList>
            <person name="Hirose S."/>
            <person name="Matsuura K."/>
            <person name="Haruta S."/>
        </authorList>
    </citation>
    <scope>NUCLEOTIDE SEQUENCE [LARGE SCALE GENOMIC DNA]</scope>
    <source>
        <strain evidence="1 2">S08</strain>
    </source>
</reference>
<gene>
    <name evidence="1" type="ORF">Rmf_07350</name>
</gene>
<dbReference type="EMBL" id="AP025637">
    <property type="protein sequence ID" value="BDG70806.1"/>
    <property type="molecule type" value="Genomic_DNA"/>
</dbReference>
<sequence>MLYSVNLGGYDAGPVLHPGTDRVDERVLFSDVPIERLGWRNVVVPHHFEDTKRTVQYLKTRPDLLFGEEVATVWVDGSLHDIRLDAEAMDGLVAPPGVVVAAPPHRRRTTLRAEARTVEALGLDTPAAIRRAVGLLDAMGFPDQSGLSATLFVYRDLRDARVRAADSAWQRMILRGSRRDQLSFNAAYWSAGLRTHDIPVPWAAPNALFTLLPHRRARNRRVGDDAAHPAFLPVPDAFVDEAWTHADVAILRDLTVPAAGDGTLAWGASPPADPAFSLPSPALAAARMALSAAASRAACIRDETDSQGIHAALCLRANPAAVVLADLPDAAARRLRRAFGDRLRSAASPGPAADLVLLGQRDTGGVARVPPAPGASVLVVLPPDVPPGPGLCGLVAAGWREEAPAAGWLRRLARP</sequence>
<proteinExistence type="predicted"/>
<keyword evidence="2" id="KW-1185">Reference proteome</keyword>
<protein>
    <submittedName>
        <fullName evidence="1">Uncharacterized protein</fullName>
    </submittedName>
</protein>
<name>A0ABM7XZD4_9PROT</name>
<organism evidence="1 2">
    <name type="scientific">Roseomonas fluvialis</name>
    <dbReference type="NCBI Taxonomy" id="1750527"/>
    <lineage>
        <taxon>Bacteria</taxon>
        <taxon>Pseudomonadati</taxon>
        <taxon>Pseudomonadota</taxon>
        <taxon>Alphaproteobacteria</taxon>
        <taxon>Acetobacterales</taxon>
        <taxon>Roseomonadaceae</taxon>
        <taxon>Roseomonas</taxon>
    </lineage>
</organism>
<accession>A0ABM7XZD4</accession>
<dbReference type="Proteomes" id="UP000831327">
    <property type="component" value="Chromosome"/>
</dbReference>